<keyword evidence="1" id="KW-1133">Transmembrane helix</keyword>
<dbReference type="OrthoDB" id="10559114at2759"/>
<gene>
    <name evidence="4" type="ORF">PPYR_12531</name>
</gene>
<dbReference type="InterPro" id="IPR045860">
    <property type="entry name" value="Snake_toxin-like_sf"/>
</dbReference>
<feature type="transmembrane region" description="Helical" evidence="1">
    <location>
        <begin position="113"/>
        <end position="132"/>
    </location>
</feature>
<proteinExistence type="predicted"/>
<name>A0A1Y1LHT3_PHOPY</name>
<keyword evidence="5" id="KW-1185">Reference proteome</keyword>
<keyword evidence="1" id="KW-0812">Transmembrane</keyword>
<evidence type="ECO:0000313" key="3">
    <source>
        <dbReference type="EMBL" id="JAV72428.1"/>
    </source>
</evidence>
<dbReference type="Proteomes" id="UP000327044">
    <property type="component" value="Unassembled WGS sequence"/>
</dbReference>
<reference evidence="4" key="3">
    <citation type="submission" date="2019-08" db="EMBL/GenBank/DDBJ databases">
        <authorList>
            <consortium name="Photinus pyralis genome working group"/>
            <person name="Fallon T.R."/>
            <person name="Sander Lower S.E."/>
            <person name="Weng J.-K."/>
        </authorList>
    </citation>
    <scope>NUCLEOTIDE SEQUENCE</scope>
    <source>
        <strain evidence="4">1611_PpyrPB1</strain>
        <tissue evidence="4">Whole body</tissue>
    </source>
</reference>
<dbReference type="SUPFAM" id="SSF57302">
    <property type="entry name" value="Snake toxin-like"/>
    <property type="match status" value="1"/>
</dbReference>
<evidence type="ECO:0000313" key="5">
    <source>
        <dbReference type="Proteomes" id="UP000327044"/>
    </source>
</evidence>
<sequence length="136" mass="14705">MNPSVICGILSFFCVVQLGYTKQCYSCAGTPIDMPHIPNLPPQIKVMSKACSDPIKINELSNAKVNCDDGISQCTKMEMKVGDIEIVMRGCLPPEGCAVFKDCHTCTGDLCNSSAVILPSLLFVTFVSLLVAKVNW</sequence>
<dbReference type="InParanoid" id="A0A1Y1LHT3"/>
<reference evidence="3" key="1">
    <citation type="journal article" date="2016" name="Sci. Rep.">
        <title>Molecular characterization of firefly nuptial gifts: a multi-omics approach sheds light on postcopulatory sexual selection.</title>
        <authorList>
            <person name="Al-Wathiqui N."/>
            <person name="Fallon T.R."/>
            <person name="South A."/>
            <person name="Weng J.K."/>
            <person name="Lewis S.M."/>
        </authorList>
    </citation>
    <scope>NUCLEOTIDE SEQUENCE</scope>
</reference>
<evidence type="ECO:0000313" key="4">
    <source>
        <dbReference type="EMBL" id="KAB0792911.1"/>
    </source>
</evidence>
<accession>A0A1Y1LHT3</accession>
<evidence type="ECO:0000256" key="1">
    <source>
        <dbReference type="SAM" id="Phobius"/>
    </source>
</evidence>
<organism evidence="3">
    <name type="scientific">Photinus pyralis</name>
    <name type="common">Common eastern firefly</name>
    <name type="synonym">Lampyris pyralis</name>
    <dbReference type="NCBI Taxonomy" id="7054"/>
    <lineage>
        <taxon>Eukaryota</taxon>
        <taxon>Metazoa</taxon>
        <taxon>Ecdysozoa</taxon>
        <taxon>Arthropoda</taxon>
        <taxon>Hexapoda</taxon>
        <taxon>Insecta</taxon>
        <taxon>Pterygota</taxon>
        <taxon>Neoptera</taxon>
        <taxon>Endopterygota</taxon>
        <taxon>Coleoptera</taxon>
        <taxon>Polyphaga</taxon>
        <taxon>Elateriformia</taxon>
        <taxon>Elateroidea</taxon>
        <taxon>Lampyridae</taxon>
        <taxon>Lampyrinae</taxon>
        <taxon>Photinus</taxon>
    </lineage>
</organism>
<reference evidence="4 5" key="2">
    <citation type="journal article" date="2018" name="Elife">
        <title>Firefly genomes illuminate parallel origins of bioluminescence in beetles.</title>
        <authorList>
            <person name="Fallon T.R."/>
            <person name="Lower S.E."/>
            <person name="Chang C.H."/>
            <person name="Bessho-Uehara M."/>
            <person name="Martin G.J."/>
            <person name="Bewick A.J."/>
            <person name="Behringer M."/>
            <person name="Debat H.J."/>
            <person name="Wong I."/>
            <person name="Day J.C."/>
            <person name="Suvorov A."/>
            <person name="Silva C.J."/>
            <person name="Stanger-Hall K.F."/>
            <person name="Hall D.W."/>
            <person name="Schmitz R.J."/>
            <person name="Nelson D.R."/>
            <person name="Lewis S.M."/>
            <person name="Shigenobu S."/>
            <person name="Bybee S.M."/>
            <person name="Larracuente A.M."/>
            <person name="Oba Y."/>
            <person name="Weng J.K."/>
        </authorList>
    </citation>
    <scope>NUCLEOTIDE SEQUENCE [LARGE SCALE GENOMIC DNA]</scope>
    <source>
        <strain evidence="4">1611_PpyrPB1</strain>
        <tissue evidence="4">Whole body</tissue>
    </source>
</reference>
<keyword evidence="2" id="KW-0732">Signal</keyword>
<evidence type="ECO:0000256" key="2">
    <source>
        <dbReference type="SAM" id="SignalP"/>
    </source>
</evidence>
<dbReference type="AlphaFoldDB" id="A0A1Y1LHT3"/>
<protein>
    <recommendedName>
        <fullName evidence="6">Protein sleepless</fullName>
    </recommendedName>
</protein>
<dbReference type="EMBL" id="VVIM01000009">
    <property type="protein sequence ID" value="KAB0792911.1"/>
    <property type="molecule type" value="Genomic_DNA"/>
</dbReference>
<dbReference type="EMBL" id="GEZM01057143">
    <property type="protein sequence ID" value="JAV72428.1"/>
    <property type="molecule type" value="Transcribed_RNA"/>
</dbReference>
<keyword evidence="1" id="KW-0472">Membrane</keyword>
<feature type="signal peptide" evidence="2">
    <location>
        <begin position="1"/>
        <end position="21"/>
    </location>
</feature>
<feature type="chain" id="PRO_5036029837" description="Protein sleepless" evidence="2">
    <location>
        <begin position="22"/>
        <end position="136"/>
    </location>
</feature>
<evidence type="ECO:0008006" key="6">
    <source>
        <dbReference type="Google" id="ProtNLM"/>
    </source>
</evidence>